<dbReference type="EMBL" id="LBWK01000001">
    <property type="protein sequence ID" value="KKR06403.1"/>
    <property type="molecule type" value="Genomic_DNA"/>
</dbReference>
<feature type="domain" description="PEGA" evidence="2">
    <location>
        <begin position="58"/>
        <end position="121"/>
    </location>
</feature>
<dbReference type="GO" id="GO:0016301">
    <property type="term" value="F:kinase activity"/>
    <property type="evidence" value="ECO:0007669"/>
    <property type="project" value="UniProtKB-KW"/>
</dbReference>
<organism evidence="3 4">
    <name type="scientific">candidate division WS6 bacterium GW2011_GWF2_39_15</name>
    <dbReference type="NCBI Taxonomy" id="1619100"/>
    <lineage>
        <taxon>Bacteria</taxon>
        <taxon>Candidatus Dojkabacteria</taxon>
    </lineage>
</organism>
<keyword evidence="1" id="KW-0812">Transmembrane</keyword>
<keyword evidence="1" id="KW-1133">Transmembrane helix</keyword>
<name>A0A0G0MTA8_9BACT</name>
<dbReference type="Pfam" id="PF08308">
    <property type="entry name" value="PEGA"/>
    <property type="match status" value="1"/>
</dbReference>
<keyword evidence="3" id="KW-0808">Transferase</keyword>
<evidence type="ECO:0000313" key="3">
    <source>
        <dbReference type="EMBL" id="KKR06403.1"/>
    </source>
</evidence>
<protein>
    <submittedName>
        <fullName evidence="3">Protein kinase</fullName>
    </submittedName>
</protein>
<reference evidence="3 4" key="1">
    <citation type="journal article" date="2015" name="Nature">
        <title>rRNA introns, odd ribosomes, and small enigmatic genomes across a large radiation of phyla.</title>
        <authorList>
            <person name="Brown C.T."/>
            <person name="Hug L.A."/>
            <person name="Thomas B.C."/>
            <person name="Sharon I."/>
            <person name="Castelle C.J."/>
            <person name="Singh A."/>
            <person name="Wilkins M.J."/>
            <person name="Williams K.H."/>
            <person name="Banfield J.F."/>
        </authorList>
    </citation>
    <scope>NUCLEOTIDE SEQUENCE [LARGE SCALE GENOMIC DNA]</scope>
</reference>
<keyword evidence="3" id="KW-0418">Kinase</keyword>
<dbReference type="InterPro" id="IPR013229">
    <property type="entry name" value="PEGA"/>
</dbReference>
<dbReference type="AlphaFoldDB" id="A0A0G0MTA8"/>
<sequence length="523" mass="59731">MIYFSVMRKKLASVLKAIAQIITALLAAGFIIVGTILVYMYARGYRLDFDGKDIRETGVVNLESKPTRAEITINGEKNGKTPKTVASIDEGYAQVKLKKEKYYDWIKNVPVIREKSTPVTANMFLKEPATEVLVEIPKEYTFVKGQVSENRQHILYITKDKKNIYTIWRYDLNKSFWNLSNNPHIITTIEDPAVQNLTMIPSPGASNLLLHYSFTQSDITKTKVLLFNTEQVDTDGQLLNLEKFLGTYSITWAKSGSYIILESVNDVLSYNIESTAKSLLYKKAETENLVWTTDTSLNFYYLQKLSDNTGNYFTLEQLNLDGTNAKTLIPRIYYQTDKAYIENIRKTEFTFIPFSNTPQNTRFIGEISAISIDQTTKGIYISTEYAAYWYGTEEDKYIMINPYPSQLISISDNKRMALFKDLTNGYYGIFTFDKTQSDPVTLLGTKIVIKDEKEVTNVNWVNSANLSYQSEGSVYIMDKDGDNKVMMKTLTSPIYFSLSTSGKYIHTLESITNQTKVVKYTIQ</sequence>
<accession>A0A0G0MTA8</accession>
<comment type="caution">
    <text evidence="3">The sequence shown here is derived from an EMBL/GenBank/DDBJ whole genome shotgun (WGS) entry which is preliminary data.</text>
</comment>
<dbReference type="SUPFAM" id="SSF82171">
    <property type="entry name" value="DPP6 N-terminal domain-like"/>
    <property type="match status" value="1"/>
</dbReference>
<evidence type="ECO:0000256" key="1">
    <source>
        <dbReference type="SAM" id="Phobius"/>
    </source>
</evidence>
<keyword evidence="1" id="KW-0472">Membrane</keyword>
<feature type="transmembrane region" description="Helical" evidence="1">
    <location>
        <begin position="21"/>
        <end position="42"/>
    </location>
</feature>
<evidence type="ECO:0000259" key="2">
    <source>
        <dbReference type="Pfam" id="PF08308"/>
    </source>
</evidence>
<evidence type="ECO:0000313" key="4">
    <source>
        <dbReference type="Proteomes" id="UP000034799"/>
    </source>
</evidence>
<dbReference type="STRING" id="1619100.UT34_C0001G0443"/>
<gene>
    <name evidence="3" type="ORF">UT34_C0001G0443</name>
</gene>
<proteinExistence type="predicted"/>
<dbReference type="Proteomes" id="UP000034799">
    <property type="component" value="Unassembled WGS sequence"/>
</dbReference>